<dbReference type="RefSeq" id="WP_010654970.1">
    <property type="nucleotide sequence ID" value="NZ_JAPHOO010000002.1"/>
</dbReference>
<keyword evidence="3" id="KW-1185">Reference proteome</keyword>
<evidence type="ECO:0000313" key="2">
    <source>
        <dbReference type="EMBL" id="STO22849.1"/>
    </source>
</evidence>
<dbReference type="Proteomes" id="UP000254554">
    <property type="component" value="Unassembled WGS sequence"/>
</dbReference>
<evidence type="ECO:0000256" key="1">
    <source>
        <dbReference type="SAM" id="MobiDB-lite"/>
    </source>
</evidence>
<gene>
    <name evidence="2" type="ORF">NCTC11370_02951</name>
</gene>
<feature type="region of interest" description="Disordered" evidence="1">
    <location>
        <begin position="195"/>
        <end position="215"/>
    </location>
</feature>
<accession>A0A377GE53</accession>
<dbReference type="AlphaFoldDB" id="A0A377GE53"/>
<organism evidence="2 3">
    <name type="scientific">Fluoribacter dumoffii</name>
    <dbReference type="NCBI Taxonomy" id="463"/>
    <lineage>
        <taxon>Bacteria</taxon>
        <taxon>Pseudomonadati</taxon>
        <taxon>Pseudomonadota</taxon>
        <taxon>Gammaproteobacteria</taxon>
        <taxon>Legionellales</taxon>
        <taxon>Legionellaceae</taxon>
        <taxon>Fluoribacter</taxon>
    </lineage>
</organism>
<feature type="compositionally biased region" description="Polar residues" evidence="1">
    <location>
        <begin position="199"/>
        <end position="215"/>
    </location>
</feature>
<name>A0A377GE53_9GAMM</name>
<sequence>MPNFSTFSIYEKEMRAFINNVVEQTYLDKDKITTWLYSEGIFHFRSGQSADYYPYVEENLNKFEHRPLISKQHSIGQVLTGFMAVKNAFLNRFAKEDAELRVTLDQLFTYHLYSAPEKHLAFIAIQSQISSELNAYIDKNGPLEPTEALKLSIDLFEKKRLDNPSLGEDFTNQLILMREFLEDLSKKSLPTEQKFFKSATGTGEEQKSQTLTLTK</sequence>
<dbReference type="EMBL" id="UGGT01000001">
    <property type="protein sequence ID" value="STO22849.1"/>
    <property type="molecule type" value="Genomic_DNA"/>
</dbReference>
<reference evidence="2 3" key="1">
    <citation type="submission" date="2018-06" db="EMBL/GenBank/DDBJ databases">
        <authorList>
            <consortium name="Pathogen Informatics"/>
            <person name="Doyle S."/>
        </authorList>
    </citation>
    <scope>NUCLEOTIDE SEQUENCE [LARGE SCALE GENOMIC DNA]</scope>
    <source>
        <strain evidence="2 3">NCTC11370</strain>
    </source>
</reference>
<proteinExistence type="predicted"/>
<protein>
    <submittedName>
        <fullName evidence="2">Uncharacterized protein</fullName>
    </submittedName>
</protein>
<dbReference type="STRING" id="1094715.GCA_000236165_02936"/>
<dbReference type="OrthoDB" id="5648821at2"/>
<evidence type="ECO:0000313" key="3">
    <source>
        <dbReference type="Proteomes" id="UP000254554"/>
    </source>
</evidence>
<dbReference type="GeneID" id="93293839"/>